<dbReference type="GO" id="GO:0005886">
    <property type="term" value="C:plasma membrane"/>
    <property type="evidence" value="ECO:0007669"/>
    <property type="project" value="TreeGrafter"/>
</dbReference>
<evidence type="ECO:0000256" key="2">
    <source>
        <dbReference type="ARBA" id="ARBA00034247"/>
    </source>
</evidence>
<dbReference type="InterPro" id="IPR043128">
    <property type="entry name" value="Rev_trsase/Diguanyl_cyclase"/>
</dbReference>
<dbReference type="InterPro" id="IPR029787">
    <property type="entry name" value="Nucleotide_cyclase"/>
</dbReference>
<dbReference type="CDD" id="cd01949">
    <property type="entry name" value="GGDEF"/>
    <property type="match status" value="1"/>
</dbReference>
<dbReference type="Gene3D" id="3.30.450.40">
    <property type="match status" value="1"/>
</dbReference>
<dbReference type="SMART" id="SM00065">
    <property type="entry name" value="GAF"/>
    <property type="match status" value="1"/>
</dbReference>
<dbReference type="PANTHER" id="PTHR45138">
    <property type="entry name" value="REGULATORY COMPONENTS OF SENSORY TRANSDUCTION SYSTEM"/>
    <property type="match status" value="1"/>
</dbReference>
<evidence type="ECO:0000259" key="3">
    <source>
        <dbReference type="PROSITE" id="PS50887"/>
    </source>
</evidence>
<dbReference type="SUPFAM" id="SSF55781">
    <property type="entry name" value="GAF domain-like"/>
    <property type="match status" value="1"/>
</dbReference>
<dbReference type="OrthoDB" id="315417at2"/>
<dbReference type="Proteomes" id="UP000076335">
    <property type="component" value="Unassembled WGS sequence"/>
</dbReference>
<feature type="domain" description="GGDEF" evidence="3">
    <location>
        <begin position="212"/>
        <end position="348"/>
    </location>
</feature>
<name>A0A154L636_9PROT</name>
<dbReference type="PANTHER" id="PTHR45138:SF9">
    <property type="entry name" value="DIGUANYLATE CYCLASE DGCM-RELATED"/>
    <property type="match status" value="1"/>
</dbReference>
<dbReference type="GO" id="GO:1902201">
    <property type="term" value="P:negative regulation of bacterial-type flagellum-dependent cell motility"/>
    <property type="evidence" value="ECO:0007669"/>
    <property type="project" value="TreeGrafter"/>
</dbReference>
<dbReference type="PROSITE" id="PS50887">
    <property type="entry name" value="GGDEF"/>
    <property type="match status" value="1"/>
</dbReference>
<dbReference type="GO" id="GO:0043709">
    <property type="term" value="P:cell adhesion involved in single-species biofilm formation"/>
    <property type="evidence" value="ECO:0007669"/>
    <property type="project" value="TreeGrafter"/>
</dbReference>
<organism evidence="4 5">
    <name type="scientific">Thalassospira lucentensis</name>
    <dbReference type="NCBI Taxonomy" id="168935"/>
    <lineage>
        <taxon>Bacteria</taxon>
        <taxon>Pseudomonadati</taxon>
        <taxon>Pseudomonadota</taxon>
        <taxon>Alphaproteobacteria</taxon>
        <taxon>Rhodospirillales</taxon>
        <taxon>Thalassospiraceae</taxon>
        <taxon>Thalassospira</taxon>
    </lineage>
</organism>
<evidence type="ECO:0000256" key="1">
    <source>
        <dbReference type="ARBA" id="ARBA00012528"/>
    </source>
</evidence>
<dbReference type="AlphaFoldDB" id="A0A154L636"/>
<dbReference type="GO" id="GO:0052621">
    <property type="term" value="F:diguanylate cyclase activity"/>
    <property type="evidence" value="ECO:0007669"/>
    <property type="project" value="UniProtKB-EC"/>
</dbReference>
<gene>
    <name evidence="4" type="ORF">AUP42_18745</name>
</gene>
<dbReference type="EC" id="2.7.7.65" evidence="1"/>
<evidence type="ECO:0000313" key="4">
    <source>
        <dbReference type="EMBL" id="KZB64882.1"/>
    </source>
</evidence>
<sequence length="361" mass="40692">MELAPIPHNEAERQAVITRMRIATFDAEPELDRITSLAKRIFDVKSATVTVLDHDRQIFKSRANFEKLESSRDISFCGHAITRTGPMVINDARADQRFCDNPLVACNEPIIFYAGMPVHHHEGYPIGTLCIFDNKPREMSERDIDNLKDLAYLVEMVLLLRFAQFSQKRLLQNLDDAVRQSMMDPMTGLWNRRGLDEILDRELAPDGAPVPEPCGVLLCDIDHFKAVNDTHGHLIGDEVIISIAGMLKNHLRENDIIARVGGEEFVCVIPGMTRDMTPKIAQKLCDILRNTPIETSEGKTLNLTISIGATWLSPVMGPINRKAVFETADEALYSAKYSGRDRVVFNAEPLKDRTKGLFERH</sequence>
<dbReference type="InterPro" id="IPR003018">
    <property type="entry name" value="GAF"/>
</dbReference>
<dbReference type="SMART" id="SM00267">
    <property type="entry name" value="GGDEF"/>
    <property type="match status" value="1"/>
</dbReference>
<dbReference type="RefSeq" id="WP_062951588.1">
    <property type="nucleotide sequence ID" value="NZ_LPVY01000011.1"/>
</dbReference>
<comment type="catalytic activity">
    <reaction evidence="2">
        <text>2 GTP = 3',3'-c-di-GMP + 2 diphosphate</text>
        <dbReference type="Rhea" id="RHEA:24898"/>
        <dbReference type="ChEBI" id="CHEBI:33019"/>
        <dbReference type="ChEBI" id="CHEBI:37565"/>
        <dbReference type="ChEBI" id="CHEBI:58805"/>
        <dbReference type="EC" id="2.7.7.65"/>
    </reaction>
</comment>
<dbReference type="Pfam" id="PF01590">
    <property type="entry name" value="GAF"/>
    <property type="match status" value="1"/>
</dbReference>
<proteinExistence type="predicted"/>
<dbReference type="EMBL" id="LPVY01000011">
    <property type="protein sequence ID" value="KZB64882.1"/>
    <property type="molecule type" value="Genomic_DNA"/>
</dbReference>
<protein>
    <recommendedName>
        <fullName evidence="1">diguanylate cyclase</fullName>
        <ecNumber evidence="1">2.7.7.65</ecNumber>
    </recommendedName>
</protein>
<reference evidence="4 5" key="1">
    <citation type="submission" date="2015-12" db="EMBL/GenBank/DDBJ databases">
        <title>Genome sequence of Thalassospira lucentensis MCCC 1A02072.</title>
        <authorList>
            <person name="Lu L."/>
            <person name="Lai Q."/>
            <person name="Shao Z."/>
            <person name="Qian P."/>
        </authorList>
    </citation>
    <scope>NUCLEOTIDE SEQUENCE [LARGE SCALE GENOMIC DNA]</scope>
    <source>
        <strain evidence="4 5">MCCC 1A02072</strain>
    </source>
</reference>
<comment type="caution">
    <text evidence="4">The sequence shown here is derived from an EMBL/GenBank/DDBJ whole genome shotgun (WGS) entry which is preliminary data.</text>
</comment>
<dbReference type="Pfam" id="PF00990">
    <property type="entry name" value="GGDEF"/>
    <property type="match status" value="1"/>
</dbReference>
<dbReference type="NCBIfam" id="TIGR00254">
    <property type="entry name" value="GGDEF"/>
    <property type="match status" value="1"/>
</dbReference>
<dbReference type="InterPro" id="IPR000160">
    <property type="entry name" value="GGDEF_dom"/>
</dbReference>
<dbReference type="InterPro" id="IPR029016">
    <property type="entry name" value="GAF-like_dom_sf"/>
</dbReference>
<dbReference type="SUPFAM" id="SSF55073">
    <property type="entry name" value="Nucleotide cyclase"/>
    <property type="match status" value="1"/>
</dbReference>
<dbReference type="FunFam" id="3.30.70.270:FF:000001">
    <property type="entry name" value="Diguanylate cyclase domain protein"/>
    <property type="match status" value="1"/>
</dbReference>
<accession>A0A154L636</accession>
<dbReference type="Gene3D" id="3.30.70.270">
    <property type="match status" value="1"/>
</dbReference>
<evidence type="ECO:0000313" key="5">
    <source>
        <dbReference type="Proteomes" id="UP000076335"/>
    </source>
</evidence>
<dbReference type="InterPro" id="IPR050469">
    <property type="entry name" value="Diguanylate_Cyclase"/>
</dbReference>